<evidence type="ECO:0000313" key="3">
    <source>
        <dbReference type="Proteomes" id="UP000694888"/>
    </source>
</evidence>
<feature type="region of interest" description="Disordered" evidence="1">
    <location>
        <begin position="1162"/>
        <end position="1242"/>
    </location>
</feature>
<dbReference type="InterPro" id="IPR016137">
    <property type="entry name" value="RGS"/>
</dbReference>
<feature type="region of interest" description="Disordered" evidence="1">
    <location>
        <begin position="865"/>
        <end position="963"/>
    </location>
</feature>
<dbReference type="SMART" id="SM00315">
    <property type="entry name" value="RGS"/>
    <property type="match status" value="3"/>
</dbReference>
<feature type="region of interest" description="Disordered" evidence="1">
    <location>
        <begin position="1521"/>
        <end position="1561"/>
    </location>
</feature>
<reference evidence="4" key="1">
    <citation type="submission" date="2025-08" db="UniProtKB">
        <authorList>
            <consortium name="RefSeq"/>
        </authorList>
    </citation>
    <scope>IDENTIFICATION</scope>
</reference>
<dbReference type="PANTHER" id="PTHR46583:SF2">
    <property type="entry name" value="RGS DOMAIN-CONTAINING PROTEIN"/>
    <property type="match status" value="1"/>
</dbReference>
<accession>A0ABM0ZYI4</accession>
<dbReference type="InterPro" id="IPR042651">
    <property type="entry name" value="Rgs22"/>
</dbReference>
<dbReference type="GeneID" id="101859632"/>
<evidence type="ECO:0000313" key="4">
    <source>
        <dbReference type="RefSeq" id="XP_012937168.1"/>
    </source>
</evidence>
<feature type="region of interest" description="Disordered" evidence="1">
    <location>
        <begin position="1100"/>
        <end position="1145"/>
    </location>
</feature>
<name>A0ABM0ZYI4_APLCA</name>
<dbReference type="Gene3D" id="1.10.167.10">
    <property type="entry name" value="Regulator of G-protein Signalling 4, domain 2"/>
    <property type="match status" value="4"/>
</dbReference>
<dbReference type="PROSITE" id="PS50132">
    <property type="entry name" value="RGS"/>
    <property type="match status" value="4"/>
</dbReference>
<feature type="domain" description="RGS" evidence="2">
    <location>
        <begin position="1336"/>
        <end position="1441"/>
    </location>
</feature>
<dbReference type="RefSeq" id="XP_012937168.1">
    <property type="nucleotide sequence ID" value="XM_013081714.2"/>
</dbReference>
<evidence type="ECO:0000256" key="1">
    <source>
        <dbReference type="SAM" id="MobiDB-lite"/>
    </source>
</evidence>
<dbReference type="Proteomes" id="UP000694888">
    <property type="component" value="Unplaced"/>
</dbReference>
<feature type="compositionally biased region" description="Polar residues" evidence="1">
    <location>
        <begin position="1185"/>
        <end position="1199"/>
    </location>
</feature>
<dbReference type="InterPro" id="IPR044926">
    <property type="entry name" value="RGS_subdomain_2"/>
</dbReference>
<dbReference type="Pfam" id="PF00615">
    <property type="entry name" value="RGS"/>
    <property type="match status" value="3"/>
</dbReference>
<sequence length="1561" mass="176401">MPGTTMAEINGKYFGDERINPKVLMFPLEITGENLEDLLAYDDLFLDYFNHFLALPVFPQALLYNRLTGAFDEVEGLRPEALGTLPTISPSLQYGPTDAERERMLEWAREERLPLFLRTQLFRELKMAKLLLRPLEFDRQSASRGSSRNLRGYSRATESYISTLSVSGDQSGNDLYDYDDIWGELNYSALYRWQRPGSHALSLPTRVFFGECKSYGLPSSLDSASTHSSERSTIKALSAITSRRFGAASTVQFAEFPEKPEEVPPEDNAVVPVLPSSGKTTETARQRARISNKVEVIPTSKSVVKSQGSKSKSSKSKAPASSTEEAFLRGARVLSAPVNYEQYLKMPRLALHDFEALFGEAEPELGGQAFVQFDEEGISEEQTETDMRNMEGRLKMTVQQVKEKILGSHDGFEEFREFLQGTMGEHLLAFWLDCENYKDTMEDFDDIENMEIRNAHFRDIQDKYKLKLTTDAREQITRAASNMGLSHTIFLRTQYDVLRRLRAYWMPRFLIHCHRTRSDSLEGDETDQVLPSAMPVPPSQSLIDTASLKPARPQNALFPCISLVHSMPVLPEDARDYANRLLVNVAFENSNSSARRMFPRQRSTMSAASRVSTASVKTTISTFRSTKERFLLALAADRLAGGPFQRYLAKLDDPQLLASLLFWEDVTEYGATEDRSSDRLLRLCHAWNIYNKYLSLDSPHRIDLPEKERTRLQRHLEKAREMLEASIFDRAKTEAVEKLERAWVRYLKEDLKTFLDCRVKAGAESPPSTADAIEITVTEYDVVIKRPRPWVRRLQPLRYSRKRNPCSLLRFPCGFVLTHSCVPYWCATRHPFVFSFSTSFAALAAQIGHISVENRCIDCQSSIHRKVPGSTSSERARRLDRALNTAGEVDEERRAQKRAEALARRKAMERERRKAIRAAQARQKEARRKKTSGGSAQDKLDEELPEGEEGENAGERQDKVPSFADLSGNRQIMSMFRKFVSEAENKDVHSSIQLYSDIETYFSTKESKVKKDAAAATIYKTYLDPQGKRHTTLPEKVAARVAQEKDRPKTPLLREIQRSVLPRVEEIFKDFITKQAEEFNMDPRDLATMSQSELAMRMGNDQAMMSGWNKRKSRGKEDKTDRDGKDKDKEKKESKDKEKNSQDKVRELEFSSVRVSVLEGGQTGKFAKTKPLPPIGNGPDATRAGSGTSESNTSSADVTSSGKSRGRGRRSKASRRRVLFGTISEADEMSAGDGGSSRLGRGRQDQLTFDLSASEGGALLATPPGDPLSLPLQQAPPPRPASVLSTRSYSRASFITVTKRGRKKTTGRAQATREDKNEFLAALGLSASGHPTLSMLYFYKYLMKHGEEDGMPQIDKDLFFYIEVQKFKDGSHAFSDEEMLKRKVQSIVDCFLESVYTPTLQVDIPSDLHQRTLKAAQRYLGGKEVVPTLFDEAQFHVFKELLFYWAGYKRATSTPDEAKKRPVTKYDKMLRRRMENIVNYQVPSSDFLLPSIPEGAIPSFTISLSEGVKFKDYRGELEESFAGTPLPDTSQKEHRGSKATIAGDVARRSRGRSRSNSVIAR</sequence>
<feature type="compositionally biased region" description="Basic residues" evidence="1">
    <location>
        <begin position="1204"/>
        <end position="1218"/>
    </location>
</feature>
<feature type="domain" description="RGS" evidence="2">
    <location>
        <begin position="403"/>
        <end position="510"/>
    </location>
</feature>
<proteinExistence type="predicted"/>
<dbReference type="CDD" id="cd07440">
    <property type="entry name" value="RGS"/>
    <property type="match status" value="1"/>
</dbReference>
<dbReference type="PANTHER" id="PTHR46583">
    <property type="entry name" value="REGULATOR OF G-PROTEIN SIGNALING 22"/>
    <property type="match status" value="1"/>
</dbReference>
<feature type="domain" description="RGS" evidence="2">
    <location>
        <begin position="644"/>
        <end position="740"/>
    </location>
</feature>
<feature type="compositionally biased region" description="Basic and acidic residues" evidence="1">
    <location>
        <begin position="1115"/>
        <end position="1145"/>
    </location>
</feature>
<feature type="compositionally biased region" description="Low complexity" evidence="1">
    <location>
        <begin position="300"/>
        <end position="322"/>
    </location>
</feature>
<feature type="compositionally biased region" description="Acidic residues" evidence="1">
    <location>
        <begin position="940"/>
        <end position="952"/>
    </location>
</feature>
<feature type="compositionally biased region" description="Basic and acidic residues" evidence="1">
    <location>
        <begin position="891"/>
        <end position="912"/>
    </location>
</feature>
<protein>
    <submittedName>
        <fullName evidence="4">Uncharacterized protein LOC101859632</fullName>
    </submittedName>
</protein>
<feature type="region of interest" description="Disordered" evidence="1">
    <location>
        <begin position="259"/>
        <end position="322"/>
    </location>
</feature>
<organism evidence="3 4">
    <name type="scientific">Aplysia californica</name>
    <name type="common">California sea hare</name>
    <dbReference type="NCBI Taxonomy" id="6500"/>
    <lineage>
        <taxon>Eukaryota</taxon>
        <taxon>Metazoa</taxon>
        <taxon>Spiralia</taxon>
        <taxon>Lophotrochozoa</taxon>
        <taxon>Mollusca</taxon>
        <taxon>Gastropoda</taxon>
        <taxon>Heterobranchia</taxon>
        <taxon>Euthyneura</taxon>
        <taxon>Tectipleura</taxon>
        <taxon>Aplysiida</taxon>
        <taxon>Aplysioidea</taxon>
        <taxon>Aplysiidae</taxon>
        <taxon>Aplysia</taxon>
    </lineage>
</organism>
<dbReference type="SUPFAM" id="SSF48097">
    <property type="entry name" value="Regulator of G-protein signaling, RGS"/>
    <property type="match status" value="4"/>
</dbReference>
<keyword evidence="3" id="KW-1185">Reference proteome</keyword>
<gene>
    <name evidence="4" type="primary">LOC101859632</name>
</gene>
<feature type="domain" description="RGS" evidence="2">
    <location>
        <begin position="962"/>
        <end position="1060"/>
    </location>
</feature>
<evidence type="ECO:0000259" key="2">
    <source>
        <dbReference type="PROSITE" id="PS50132"/>
    </source>
</evidence>
<dbReference type="InterPro" id="IPR036305">
    <property type="entry name" value="RGS_sf"/>
</dbReference>